<dbReference type="Gene3D" id="2.60.120.10">
    <property type="entry name" value="Jelly Rolls"/>
    <property type="match status" value="1"/>
</dbReference>
<dbReference type="SUPFAM" id="SSF51182">
    <property type="entry name" value="RmlC-like cupins"/>
    <property type="match status" value="1"/>
</dbReference>
<feature type="domain" description="ChrR-like cupin" evidence="1">
    <location>
        <begin position="21"/>
        <end position="112"/>
    </location>
</feature>
<evidence type="ECO:0000313" key="3">
    <source>
        <dbReference type="Proteomes" id="UP000183413"/>
    </source>
</evidence>
<reference evidence="2 3" key="1">
    <citation type="submission" date="2016-10" db="EMBL/GenBank/DDBJ databases">
        <authorList>
            <person name="de Groot N.N."/>
        </authorList>
    </citation>
    <scope>NUCLEOTIDE SEQUENCE [LARGE SCALE GENOMIC DNA]</scope>
    <source>
        <strain evidence="2 3">DSM 43067</strain>
    </source>
</reference>
<accession>A0A1I5XL50</accession>
<dbReference type="InParanoid" id="A0A1I5XL50"/>
<organism evidence="2 3">
    <name type="scientific">Actinomadura madurae</name>
    <dbReference type="NCBI Taxonomy" id="1993"/>
    <lineage>
        <taxon>Bacteria</taxon>
        <taxon>Bacillati</taxon>
        <taxon>Actinomycetota</taxon>
        <taxon>Actinomycetes</taxon>
        <taxon>Streptosporangiales</taxon>
        <taxon>Thermomonosporaceae</taxon>
        <taxon>Actinomadura</taxon>
    </lineage>
</organism>
<dbReference type="Proteomes" id="UP000183413">
    <property type="component" value="Unassembled WGS sequence"/>
</dbReference>
<dbReference type="STRING" id="1993.SAMN04489713_12778"/>
<keyword evidence="3" id="KW-1185">Reference proteome</keyword>
<dbReference type="Pfam" id="PF12973">
    <property type="entry name" value="Cupin_7"/>
    <property type="match status" value="1"/>
</dbReference>
<dbReference type="InterPro" id="IPR014710">
    <property type="entry name" value="RmlC-like_jellyroll"/>
</dbReference>
<gene>
    <name evidence="2" type="ORF">SAMN04489713_12778</name>
</gene>
<sequence length="116" mass="12541">MARLGAMTTGQNMPGYVWSAVQDAPVRELFPGIRLRSLWKGDNGAHAHVLEMDANTGWVGIDVHEPGPEEVYVVSGVFNDGVRDYPAGSFIHAPAGSSHVPQTRTGCTLFLFYPEG</sequence>
<dbReference type="AlphaFoldDB" id="A0A1I5XL50"/>
<evidence type="ECO:0000259" key="1">
    <source>
        <dbReference type="Pfam" id="PF12973"/>
    </source>
</evidence>
<evidence type="ECO:0000313" key="2">
    <source>
        <dbReference type="EMBL" id="SFQ32723.1"/>
    </source>
</evidence>
<name>A0A1I5XL50_9ACTN</name>
<dbReference type="EMBL" id="FOVH01000027">
    <property type="protein sequence ID" value="SFQ32723.1"/>
    <property type="molecule type" value="Genomic_DNA"/>
</dbReference>
<dbReference type="InterPro" id="IPR025979">
    <property type="entry name" value="ChrR-like_cupin_dom"/>
</dbReference>
<protein>
    <submittedName>
        <fullName evidence="2">ChrR Cupin-like domain-containing protein</fullName>
    </submittedName>
</protein>
<proteinExistence type="predicted"/>
<dbReference type="eggNOG" id="COG1917">
    <property type="taxonomic scope" value="Bacteria"/>
</dbReference>
<dbReference type="InterPro" id="IPR011051">
    <property type="entry name" value="RmlC_Cupin_sf"/>
</dbReference>